<dbReference type="GO" id="GO:0006282">
    <property type="term" value="P:regulation of DNA repair"/>
    <property type="evidence" value="ECO:0007669"/>
    <property type="project" value="UniProtKB-UniRule"/>
</dbReference>
<proteinExistence type="inferred from homology"/>
<dbReference type="PANTHER" id="PTHR33602:SF1">
    <property type="entry name" value="REGULATORY PROTEIN RECX FAMILY PROTEIN"/>
    <property type="match status" value="1"/>
</dbReference>
<dbReference type="PANTHER" id="PTHR33602">
    <property type="entry name" value="REGULATORY PROTEIN RECX FAMILY PROTEIN"/>
    <property type="match status" value="1"/>
</dbReference>
<dbReference type="AlphaFoldDB" id="C0W0E4"/>
<protein>
    <recommendedName>
        <fullName evidence="3 5">Regulatory protein RecX</fullName>
    </recommendedName>
</protein>
<comment type="caution">
    <text evidence="9">The sequence shown here is derived from an EMBL/GenBank/DDBJ whole genome shotgun (WGS) entry which is preliminary data.</text>
</comment>
<dbReference type="InterPro" id="IPR053924">
    <property type="entry name" value="RecX_HTH_2nd"/>
</dbReference>
<evidence type="ECO:0000256" key="2">
    <source>
        <dbReference type="ARBA" id="ARBA00009695"/>
    </source>
</evidence>
<dbReference type="OrthoDB" id="5244465at2"/>
<evidence type="ECO:0000313" key="10">
    <source>
        <dbReference type="Proteomes" id="UP000010301"/>
    </source>
</evidence>
<evidence type="ECO:0000256" key="1">
    <source>
        <dbReference type="ARBA" id="ARBA00004496"/>
    </source>
</evidence>
<dbReference type="InterPro" id="IPR053925">
    <property type="entry name" value="RecX_HTH_3rd"/>
</dbReference>
<comment type="similarity">
    <text evidence="2 5">Belongs to the RecX family.</text>
</comment>
<evidence type="ECO:0000259" key="7">
    <source>
        <dbReference type="Pfam" id="PF21981"/>
    </source>
</evidence>
<dbReference type="eggNOG" id="COG2137">
    <property type="taxonomic scope" value="Bacteria"/>
</dbReference>
<dbReference type="InterPro" id="IPR003783">
    <property type="entry name" value="Regulatory_RecX"/>
</dbReference>
<comment type="function">
    <text evidence="5">Modulates RecA activity.</text>
</comment>
<dbReference type="HAMAP" id="MF_01114">
    <property type="entry name" value="RecX"/>
    <property type="match status" value="1"/>
</dbReference>
<dbReference type="InterPro" id="IPR036388">
    <property type="entry name" value="WH-like_DNA-bd_sf"/>
</dbReference>
<reference evidence="9 10" key="1">
    <citation type="submission" date="2009-01" db="EMBL/GenBank/DDBJ databases">
        <authorList>
            <person name="Qin X."/>
            <person name="Bachman B."/>
            <person name="Battles P."/>
            <person name="Bell A."/>
            <person name="Bess C."/>
            <person name="Bickham C."/>
            <person name="Chaboub L."/>
            <person name="Chen D."/>
            <person name="Coyle M."/>
            <person name="Deiros D.R."/>
            <person name="Dinh H."/>
            <person name="Forbes L."/>
            <person name="Fowler G."/>
            <person name="Francisco L."/>
            <person name="Fu Q."/>
            <person name="Gubbala S."/>
            <person name="Hale W."/>
            <person name="Han Y."/>
            <person name="Hemphill L."/>
            <person name="Highlander S.K."/>
            <person name="Hirani K."/>
            <person name="Hogues M."/>
            <person name="Jackson L."/>
            <person name="Jakkamsetti A."/>
            <person name="Javaid M."/>
            <person name="Jiang H."/>
            <person name="Korchina V."/>
            <person name="Kovar C."/>
            <person name="Lara F."/>
            <person name="Lee S."/>
            <person name="Mata R."/>
            <person name="Mathew T."/>
            <person name="Moen C."/>
            <person name="Morales K."/>
            <person name="Munidasa M."/>
            <person name="Nazareth L."/>
            <person name="Ngo R."/>
            <person name="Nguyen L."/>
            <person name="Okwuonu G."/>
            <person name="Ongeri F."/>
            <person name="Patil S."/>
            <person name="Petrosino J."/>
            <person name="Pham C."/>
            <person name="Pham P."/>
            <person name="Pu L.-L."/>
            <person name="Puazo M."/>
            <person name="Raj R."/>
            <person name="Reid J."/>
            <person name="Rouhana J."/>
            <person name="Saada N."/>
            <person name="Shang Y."/>
            <person name="Simmons D."/>
            <person name="Thornton R."/>
            <person name="Warren J."/>
            <person name="Weissenberger G."/>
            <person name="Zhang J."/>
            <person name="Zhang L."/>
            <person name="Zhou C."/>
            <person name="Zhu D."/>
            <person name="Muzny D."/>
            <person name="Worley K."/>
            <person name="Gibbs R."/>
        </authorList>
    </citation>
    <scope>NUCLEOTIDE SEQUENCE [LARGE SCALE GENOMIC DNA]</scope>
    <source>
        <strain evidence="9 10">DSM 15436</strain>
    </source>
</reference>
<dbReference type="Gene3D" id="1.10.10.10">
    <property type="entry name" value="Winged helix-like DNA-binding domain superfamily/Winged helix DNA-binding domain"/>
    <property type="match status" value="3"/>
</dbReference>
<evidence type="ECO:0000256" key="3">
    <source>
        <dbReference type="ARBA" id="ARBA00018111"/>
    </source>
</evidence>
<feature type="domain" description="RecX third three-helical" evidence="7">
    <location>
        <begin position="140"/>
        <end position="185"/>
    </location>
</feature>
<dbReference type="Pfam" id="PF21982">
    <property type="entry name" value="RecX_HTH1"/>
    <property type="match status" value="1"/>
</dbReference>
<dbReference type="Proteomes" id="UP000010301">
    <property type="component" value="Unassembled WGS sequence"/>
</dbReference>
<sequence>MVEYFDPESDFKPRRRVDLAARAAKIQKRKEWAAGLELEEAQRRAKEAALRLLDRCDRSVGECRAKLLEKGFSPEAVEAALARLVEVNLLNDLRYAQMLARTRNAERGLVGQALRQELSRKKLSAEIISQVMGELDGETIYEAAQGLVEKKMRSMRALPRDVKYRRLLGMLARKGYSGAVASQVINAALQAETEEFDYDFDADI</sequence>
<evidence type="ECO:0000313" key="9">
    <source>
        <dbReference type="EMBL" id="EEH64003.1"/>
    </source>
</evidence>
<gene>
    <name evidence="5 9" type="primary">recX</name>
    <name evidence="9" type="ORF">HMPREF0044_1022</name>
</gene>
<dbReference type="EMBL" id="ACFG01000030">
    <property type="protein sequence ID" value="EEH64003.1"/>
    <property type="molecule type" value="Genomic_DNA"/>
</dbReference>
<dbReference type="Pfam" id="PF21981">
    <property type="entry name" value="RecX_HTH3"/>
    <property type="match status" value="1"/>
</dbReference>
<keyword evidence="10" id="KW-1185">Reference proteome</keyword>
<feature type="domain" description="RecX first three-helical" evidence="8">
    <location>
        <begin position="45"/>
        <end position="84"/>
    </location>
</feature>
<dbReference type="InterPro" id="IPR053926">
    <property type="entry name" value="RecX_HTH_1st"/>
</dbReference>
<accession>C0W0E4</accession>
<organism evidence="9 10">
    <name type="scientific">Gleimia coleocanis DSM 15436</name>
    <dbReference type="NCBI Taxonomy" id="525245"/>
    <lineage>
        <taxon>Bacteria</taxon>
        <taxon>Bacillati</taxon>
        <taxon>Actinomycetota</taxon>
        <taxon>Actinomycetes</taxon>
        <taxon>Actinomycetales</taxon>
        <taxon>Actinomycetaceae</taxon>
        <taxon>Gleimia</taxon>
    </lineage>
</organism>
<evidence type="ECO:0000259" key="8">
    <source>
        <dbReference type="Pfam" id="PF21982"/>
    </source>
</evidence>
<dbReference type="STRING" id="525245.HMPREF0044_1022"/>
<comment type="subcellular location">
    <subcellularLocation>
        <location evidence="1 5">Cytoplasm</location>
    </subcellularLocation>
</comment>
<evidence type="ECO:0000256" key="4">
    <source>
        <dbReference type="ARBA" id="ARBA00022490"/>
    </source>
</evidence>
<feature type="domain" description="RecX second three-helical" evidence="6">
    <location>
        <begin position="91"/>
        <end position="132"/>
    </location>
</feature>
<dbReference type="HOGENOM" id="CLU_066607_0_0_11"/>
<evidence type="ECO:0000259" key="6">
    <source>
        <dbReference type="Pfam" id="PF02631"/>
    </source>
</evidence>
<evidence type="ECO:0000256" key="5">
    <source>
        <dbReference type="HAMAP-Rule" id="MF_01114"/>
    </source>
</evidence>
<dbReference type="Pfam" id="PF02631">
    <property type="entry name" value="RecX_HTH2"/>
    <property type="match status" value="1"/>
</dbReference>
<name>C0W0E4_9ACTO</name>
<dbReference type="GO" id="GO:0005737">
    <property type="term" value="C:cytoplasm"/>
    <property type="evidence" value="ECO:0007669"/>
    <property type="project" value="UniProtKB-SubCell"/>
</dbReference>
<dbReference type="RefSeq" id="WP_006546794.1">
    <property type="nucleotide sequence ID" value="NZ_DS999543.1"/>
</dbReference>
<keyword evidence="4 5" id="KW-0963">Cytoplasm</keyword>